<dbReference type="Proteomes" id="UP000735302">
    <property type="component" value="Unassembled WGS sequence"/>
</dbReference>
<name>A0AAV4CK53_9GAST</name>
<protein>
    <submittedName>
        <fullName evidence="2">Uncharacterized protein</fullName>
    </submittedName>
</protein>
<accession>A0AAV4CK53</accession>
<gene>
    <name evidence="2" type="ORF">PoB_005842600</name>
</gene>
<evidence type="ECO:0000313" key="2">
    <source>
        <dbReference type="EMBL" id="GFO31921.1"/>
    </source>
</evidence>
<reference evidence="2 3" key="1">
    <citation type="journal article" date="2021" name="Elife">
        <title>Chloroplast acquisition without the gene transfer in kleptoplastic sea slugs, Plakobranchus ocellatus.</title>
        <authorList>
            <person name="Maeda T."/>
            <person name="Takahashi S."/>
            <person name="Yoshida T."/>
            <person name="Shimamura S."/>
            <person name="Takaki Y."/>
            <person name="Nagai Y."/>
            <person name="Toyoda A."/>
            <person name="Suzuki Y."/>
            <person name="Arimoto A."/>
            <person name="Ishii H."/>
            <person name="Satoh N."/>
            <person name="Nishiyama T."/>
            <person name="Hasebe M."/>
            <person name="Maruyama T."/>
            <person name="Minagawa J."/>
            <person name="Obokata J."/>
            <person name="Shigenobu S."/>
        </authorList>
    </citation>
    <scope>NUCLEOTIDE SEQUENCE [LARGE SCALE GENOMIC DNA]</scope>
</reference>
<sequence length="239" mass="26910">MSTLVSESTRYIRYNDLTLNCKSDLIPLILSPVNYLVYAIKCNRQPDCTAFMFTQNTSSVQGAACSWCPANDTVRISYTSADLLLEIWAKTLGFLVFPNNPVIKEPVPTTLLIGRVLFFQGIVPDAVPDRCIFSLNVNSSSNIAARIEARFNFELRNRERHSRSDGQSSAIERDTLGLMDRAQQWRQTLSVSWTELSNGDRHSGSYALDLTNRDRHSRSHGQSSAIERDTLGLMDRAQQ</sequence>
<organism evidence="2 3">
    <name type="scientific">Plakobranchus ocellatus</name>
    <dbReference type="NCBI Taxonomy" id="259542"/>
    <lineage>
        <taxon>Eukaryota</taxon>
        <taxon>Metazoa</taxon>
        <taxon>Spiralia</taxon>
        <taxon>Lophotrochozoa</taxon>
        <taxon>Mollusca</taxon>
        <taxon>Gastropoda</taxon>
        <taxon>Heterobranchia</taxon>
        <taxon>Euthyneura</taxon>
        <taxon>Panpulmonata</taxon>
        <taxon>Sacoglossa</taxon>
        <taxon>Placobranchoidea</taxon>
        <taxon>Plakobranchidae</taxon>
        <taxon>Plakobranchus</taxon>
    </lineage>
</organism>
<feature type="region of interest" description="Disordered" evidence="1">
    <location>
        <begin position="207"/>
        <end position="239"/>
    </location>
</feature>
<proteinExistence type="predicted"/>
<dbReference type="AlphaFoldDB" id="A0AAV4CK53"/>
<evidence type="ECO:0000313" key="3">
    <source>
        <dbReference type="Proteomes" id="UP000735302"/>
    </source>
</evidence>
<keyword evidence="3" id="KW-1185">Reference proteome</keyword>
<comment type="caution">
    <text evidence="2">The sequence shown here is derived from an EMBL/GenBank/DDBJ whole genome shotgun (WGS) entry which is preliminary data.</text>
</comment>
<evidence type="ECO:0000256" key="1">
    <source>
        <dbReference type="SAM" id="MobiDB-lite"/>
    </source>
</evidence>
<dbReference type="EMBL" id="BLXT01006489">
    <property type="protein sequence ID" value="GFO31921.1"/>
    <property type="molecule type" value="Genomic_DNA"/>
</dbReference>